<dbReference type="GO" id="GO:0003729">
    <property type="term" value="F:mRNA binding"/>
    <property type="evidence" value="ECO:0007669"/>
    <property type="project" value="InterPro"/>
</dbReference>
<dbReference type="GO" id="GO:0051028">
    <property type="term" value="P:mRNA transport"/>
    <property type="evidence" value="ECO:0007669"/>
    <property type="project" value="TreeGrafter"/>
</dbReference>
<dbReference type="Proteomes" id="UP000674318">
    <property type="component" value="Unassembled WGS sequence"/>
</dbReference>
<dbReference type="GO" id="GO:0071207">
    <property type="term" value="F:histone pre-mRNA stem-loop binding"/>
    <property type="evidence" value="ECO:0007669"/>
    <property type="project" value="TreeGrafter"/>
</dbReference>
<dbReference type="GO" id="GO:0071204">
    <property type="term" value="C:histone pre-mRNA 3'end processing complex"/>
    <property type="evidence" value="ECO:0007669"/>
    <property type="project" value="TreeGrafter"/>
</dbReference>
<dbReference type="InterPro" id="IPR038294">
    <property type="entry name" value="SLBP_RNA_bind_sf"/>
</dbReference>
<dbReference type="PANTHER" id="PTHR17408">
    <property type="entry name" value="HISTONE RNA HAIRPIN-BINDING PROTEIN"/>
    <property type="match status" value="1"/>
</dbReference>
<feature type="compositionally biased region" description="Polar residues" evidence="3">
    <location>
        <begin position="72"/>
        <end position="86"/>
    </location>
</feature>
<feature type="compositionally biased region" description="Pro residues" evidence="3">
    <location>
        <begin position="407"/>
        <end position="418"/>
    </location>
</feature>
<dbReference type="InterPro" id="IPR029344">
    <property type="entry name" value="SLBP_RNA_bind"/>
</dbReference>
<feature type="compositionally biased region" description="Polar residues" evidence="3">
    <location>
        <begin position="136"/>
        <end position="156"/>
    </location>
</feature>
<evidence type="ECO:0000313" key="5">
    <source>
        <dbReference type="EMBL" id="KAG5502824.1"/>
    </source>
</evidence>
<dbReference type="EMBL" id="JAFJZO010000025">
    <property type="protein sequence ID" value="KAG5502824.1"/>
    <property type="molecule type" value="Genomic_DNA"/>
</dbReference>
<evidence type="ECO:0000259" key="4">
    <source>
        <dbReference type="Pfam" id="PF15247"/>
    </source>
</evidence>
<evidence type="ECO:0000256" key="1">
    <source>
        <dbReference type="ARBA" id="ARBA00006151"/>
    </source>
</evidence>
<dbReference type="RefSeq" id="XP_067756596.1">
    <property type="nucleotide sequence ID" value="XM_067900575.1"/>
</dbReference>
<dbReference type="PANTHER" id="PTHR17408:SF12">
    <property type="entry name" value="HISTONE RNA HAIRPIN-BINDING PROTEIN RNA-BINDING DOMAIN-CONTAINING PROTEIN"/>
    <property type="match status" value="1"/>
</dbReference>
<feature type="region of interest" description="Disordered" evidence="3">
    <location>
        <begin position="1"/>
        <end position="168"/>
    </location>
</feature>
<feature type="domain" description="Histone RNA hairpin-binding protein RNA-binding" evidence="4">
    <location>
        <begin position="160"/>
        <end position="229"/>
    </location>
</feature>
<keyword evidence="2" id="KW-0694">RNA-binding</keyword>
<evidence type="ECO:0000313" key="6">
    <source>
        <dbReference type="Proteomes" id="UP000674318"/>
    </source>
</evidence>
<feature type="region of interest" description="Disordered" evidence="3">
    <location>
        <begin position="707"/>
        <end position="726"/>
    </location>
</feature>
<dbReference type="GO" id="GO:0006398">
    <property type="term" value="P:mRNA 3'-end processing by stem-loop binding and cleavage"/>
    <property type="evidence" value="ECO:0007669"/>
    <property type="project" value="TreeGrafter"/>
</dbReference>
<feature type="compositionally biased region" description="Basic and acidic residues" evidence="3">
    <location>
        <begin position="159"/>
        <end position="168"/>
    </location>
</feature>
<proteinExistence type="inferred from homology"/>
<reference evidence="5 6" key="1">
    <citation type="submission" date="2021-02" db="EMBL/GenBank/DDBJ databases">
        <title>Porcisia hertigi Genome sequencing and assembly.</title>
        <authorList>
            <person name="Almutairi H."/>
            <person name="Gatherer D."/>
        </authorList>
    </citation>
    <scope>NUCLEOTIDE SEQUENCE [LARGE SCALE GENOMIC DNA]</scope>
    <source>
        <strain evidence="5 6">C119</strain>
    </source>
</reference>
<evidence type="ECO:0000256" key="2">
    <source>
        <dbReference type="ARBA" id="ARBA00022884"/>
    </source>
</evidence>
<name>A0A836I4K8_9TRYP</name>
<dbReference type="OrthoDB" id="265795at2759"/>
<feature type="compositionally biased region" description="Low complexity" evidence="3">
    <location>
        <begin position="59"/>
        <end position="71"/>
    </location>
</feature>
<feature type="region of interest" description="Disordered" evidence="3">
    <location>
        <begin position="394"/>
        <end position="427"/>
    </location>
</feature>
<protein>
    <recommendedName>
        <fullName evidence="4">Histone RNA hairpin-binding protein RNA-binding domain-containing protein</fullName>
    </recommendedName>
</protein>
<keyword evidence="6" id="KW-1185">Reference proteome</keyword>
<gene>
    <name evidence="5" type="ORF">JKF63_04592</name>
</gene>
<dbReference type="InterPro" id="IPR026502">
    <property type="entry name" value="SLBP1/SLBP2"/>
</dbReference>
<dbReference type="Gene3D" id="1.10.8.1120">
    <property type="entry name" value="Histone RNA hairpin-binding protein RNA-binding domain"/>
    <property type="match status" value="1"/>
</dbReference>
<dbReference type="GeneID" id="94290652"/>
<accession>A0A836I4K8</accession>
<comment type="similarity">
    <text evidence="1">Belongs to the SLBP family.</text>
</comment>
<dbReference type="Pfam" id="PF15247">
    <property type="entry name" value="SLBP_RNA_bind"/>
    <property type="match status" value="1"/>
</dbReference>
<dbReference type="GO" id="GO:0005737">
    <property type="term" value="C:cytoplasm"/>
    <property type="evidence" value="ECO:0007669"/>
    <property type="project" value="TreeGrafter"/>
</dbReference>
<dbReference type="AlphaFoldDB" id="A0A836I4K8"/>
<organism evidence="5 6">
    <name type="scientific">Porcisia hertigi</name>
    <dbReference type="NCBI Taxonomy" id="2761500"/>
    <lineage>
        <taxon>Eukaryota</taxon>
        <taxon>Discoba</taxon>
        <taxon>Euglenozoa</taxon>
        <taxon>Kinetoplastea</taxon>
        <taxon>Metakinetoplastina</taxon>
        <taxon>Trypanosomatida</taxon>
        <taxon>Trypanosomatidae</taxon>
        <taxon>Leishmaniinae</taxon>
        <taxon>Porcisia</taxon>
    </lineage>
</organism>
<comment type="caution">
    <text evidence="5">The sequence shown here is derived from an EMBL/GenBank/DDBJ whole genome shotgun (WGS) entry which is preliminary data.</text>
</comment>
<sequence>MQQQEKQCFMTPPSAPQDSSNGSHTKALDRRASQSRGALLEGDRSQSPAPDVYGDAVSPPARQQPQEPQQRVDTTPSGRCPLSSQPRELFRAPQRHQQRQQQQQPGPTYGSRGRRGVGGSDRSIPNDWQLRIAPLNTGTSPRAGSSRPRTLSSCGNSPDEDRRRSQREKQIQYGYATDGFVNMKRLIAHDPLLKSGGLLPLSPPEIVKGSKRLWDIQLRKWRRALHMFDFVFINGEDDPATRETVLEEQRQQWVSEGFKKTPREMRLKIDLDTLHSVQNSSSVPSKIPVEDDLRCILRSEDCYESVRSVIPQSASSLTKGTDISPLEAGIKIHIAPSVGVLQRQQAQLEMQQRLSSLYQQQQQQQQQPVLAALAPQEGVELNVHLVEEVPSVPGATVGCAPAQRPIEPSPSPRRPPLPLQATQSPSRLPCHVQPQQACEATPHHQRCGNPRDKHSGVAFSCSPLPRTTAATASRAHSSAETAPGLSTHQPSVVSTLCSPAQVWGAPLGGPNVMSTAAALMPPPPLAAPLPFQVPNKWMPGVNVSSASAAAAAAAGPTTLPSMQPLSPWCGHCGHWINDPTSAITGVQYGGVCTGTASCCGGVSAPVQVPPSYVNTAALGRNSGVMTSLPAQLREAMPYTSHLSPATGDPATNFPLQWRKTAPPVVEPAGVSGPFATQRGSGHYEHPQSEARQDTIAAIPCVFTGDRSCPRDGRRRSSGAVAKGNGAITPQTVPRFVARLSTSPSEQRIGEWRPTVLLHSADVASGGVLTTAKPLDTDNRVVITAPTALRQDSHAFAAAASRPEKSQSLLTVTPDRALFGTDTIGEVTTEPRSVEVKALLAQEQQQHETKQDTPLGKPKAMPEVDDAPVIPLVFDGDE</sequence>
<feature type="region of interest" description="Disordered" evidence="3">
    <location>
        <begin position="837"/>
        <end position="877"/>
    </location>
</feature>
<dbReference type="KEGG" id="phet:94290652"/>
<evidence type="ECO:0000256" key="3">
    <source>
        <dbReference type="SAM" id="MobiDB-lite"/>
    </source>
</evidence>